<keyword evidence="1" id="KW-1133">Transmembrane helix</keyword>
<evidence type="ECO:0000259" key="2">
    <source>
        <dbReference type="Pfam" id="PF02517"/>
    </source>
</evidence>
<feature type="transmembrane region" description="Helical" evidence="1">
    <location>
        <begin position="117"/>
        <end position="138"/>
    </location>
</feature>
<feature type="domain" description="CAAX prenyl protease 2/Lysostaphin resistance protein A-like" evidence="2">
    <location>
        <begin position="153"/>
        <end position="244"/>
    </location>
</feature>
<evidence type="ECO:0000256" key="1">
    <source>
        <dbReference type="SAM" id="Phobius"/>
    </source>
</evidence>
<protein>
    <submittedName>
        <fullName evidence="3">Membrane protease YdiL (CAAX protease family)</fullName>
    </submittedName>
</protein>
<dbReference type="Proteomes" id="UP000585905">
    <property type="component" value="Unassembled WGS sequence"/>
</dbReference>
<dbReference type="GO" id="GO:0080120">
    <property type="term" value="P:CAAX-box protein maturation"/>
    <property type="evidence" value="ECO:0007669"/>
    <property type="project" value="UniProtKB-ARBA"/>
</dbReference>
<dbReference type="EMBL" id="JACGWX010000001">
    <property type="protein sequence ID" value="MBA8846539.1"/>
    <property type="molecule type" value="Genomic_DNA"/>
</dbReference>
<keyword evidence="4" id="KW-1185">Reference proteome</keyword>
<dbReference type="GO" id="GO:0006508">
    <property type="term" value="P:proteolysis"/>
    <property type="evidence" value="ECO:0007669"/>
    <property type="project" value="UniProtKB-KW"/>
</dbReference>
<keyword evidence="1" id="KW-0812">Transmembrane</keyword>
<keyword evidence="3" id="KW-0645">Protease</keyword>
<keyword evidence="3" id="KW-0378">Hydrolase</keyword>
<feature type="transmembrane region" description="Helical" evidence="1">
    <location>
        <begin position="233"/>
        <end position="253"/>
    </location>
</feature>
<gene>
    <name evidence="3" type="ORF">FHX53_000103</name>
</gene>
<evidence type="ECO:0000313" key="3">
    <source>
        <dbReference type="EMBL" id="MBA8846539.1"/>
    </source>
</evidence>
<evidence type="ECO:0000313" key="4">
    <source>
        <dbReference type="Proteomes" id="UP000585905"/>
    </source>
</evidence>
<feature type="transmembrane region" description="Helical" evidence="1">
    <location>
        <begin position="71"/>
        <end position="96"/>
    </location>
</feature>
<dbReference type="Pfam" id="PF02517">
    <property type="entry name" value="Rce1-like"/>
    <property type="match status" value="1"/>
</dbReference>
<dbReference type="AlphaFoldDB" id="A0A839E1H2"/>
<dbReference type="InterPro" id="IPR003675">
    <property type="entry name" value="Rce1/LyrA-like_dom"/>
</dbReference>
<dbReference type="GO" id="GO:0004175">
    <property type="term" value="F:endopeptidase activity"/>
    <property type="evidence" value="ECO:0007669"/>
    <property type="project" value="UniProtKB-ARBA"/>
</dbReference>
<feature type="transmembrane region" description="Helical" evidence="1">
    <location>
        <begin position="209"/>
        <end position="226"/>
    </location>
</feature>
<keyword evidence="1" id="KW-0472">Membrane</keyword>
<feature type="transmembrane region" description="Helical" evidence="1">
    <location>
        <begin position="23"/>
        <end position="43"/>
    </location>
</feature>
<reference evidence="3 4" key="1">
    <citation type="submission" date="2020-07" db="EMBL/GenBank/DDBJ databases">
        <title>Sequencing the genomes of 1000 actinobacteria strains.</title>
        <authorList>
            <person name="Klenk H.-P."/>
        </authorList>
    </citation>
    <scope>NUCLEOTIDE SEQUENCE [LARGE SCALE GENOMIC DNA]</scope>
    <source>
        <strain evidence="3 4">DSM 19663</strain>
    </source>
</reference>
<organism evidence="3 4">
    <name type="scientific">Microcella alkalica</name>
    <dbReference type="NCBI Taxonomy" id="355930"/>
    <lineage>
        <taxon>Bacteria</taxon>
        <taxon>Bacillati</taxon>
        <taxon>Actinomycetota</taxon>
        <taxon>Actinomycetes</taxon>
        <taxon>Micrococcales</taxon>
        <taxon>Microbacteriaceae</taxon>
        <taxon>Microcella</taxon>
    </lineage>
</organism>
<comment type="caution">
    <text evidence="3">The sequence shown here is derived from an EMBL/GenBank/DDBJ whole genome shotgun (WGS) entry which is preliminary data.</text>
</comment>
<accession>A0A839E1H2</accession>
<name>A0A839E1H2_9MICO</name>
<sequence>MTASAATDVSTGIPSRRRIRAEILIVLGLSLGASAVYSLVAIANRVTSEVPLSQQTATINRSRDDREVFDLIYQLLAIFFDLVAVALVAFLLWQVARPHLARLGIDGARPWRDTRDGLGLALLIGVPGLALYVVGRALGITVTVVPTALDTYWWTVPVLLLAAVRAGVIEEVIAVGYLFARLRDLRWSPWAIILTSALLRATYHLYQGFGAFIGNFVMGIVFGWIYTRTGRVLPLVIGHTALDAVIFVGYPWAASEFPELLGLPA</sequence>
<dbReference type="RefSeq" id="WP_182489207.1">
    <property type="nucleotide sequence ID" value="NZ_BAAAOV010000003.1"/>
</dbReference>
<proteinExistence type="predicted"/>